<gene>
    <name evidence="4" type="ORF">CH367_13440</name>
</gene>
<dbReference type="Proteomes" id="UP000231879">
    <property type="component" value="Unassembled WGS sequence"/>
</dbReference>
<protein>
    <recommendedName>
        <fullName evidence="3">Cytochrome c-552/4 domain-containing protein</fullName>
    </recommendedName>
</protein>
<accession>A0ABX4NKJ6</accession>
<keyword evidence="1" id="KW-0732">Signal</keyword>
<comment type="caution">
    <text evidence="4">The sequence shown here is derived from an EMBL/GenBank/DDBJ whole genome shotgun (WGS) entry which is preliminary data.</text>
</comment>
<name>A0ABX4NKJ6_9LEPT</name>
<sequence length="435" mass="50521">MHPRRGRRRKRLRRLKGSYRTRHFGLKNLRILWIFIIFLSCKKGFLESHWATPVSFQGEPPSRYSELEKSLDPENCGVCHKEQYEKWSSSLHSKASGPGLQWQLKRIGNEESSSCFACHSPLIETQNFIRESKFKTANNPNEVLSYLKKETAERGISCASCHVRNQVRYGPPPREEKQNDSSSGRKAHGGFVVQKEFESSKFCISCHETPEYGKPVNGKRMMETYKEWEQSRYAKEQITCQNCHMPDRSHSWKGIHDPEMTANAVTATLGFKSIGGESYVYASLKNTGVGHKFPTYSVPKIFLFLSVYENGKQKRILAEKTIGRVTDLDLKHEFEDTRLLPDEEMVIKARLTRMDFKTHEEIRFTAIVEPDEFYVRMFQHNWDRRNEFGITGVEEKQLEEALKKAKSSRYVLFEKRIQTSSLTDGFFSSDLRVSK</sequence>
<evidence type="ECO:0000313" key="5">
    <source>
        <dbReference type="Proteomes" id="UP000231879"/>
    </source>
</evidence>
<feature type="region of interest" description="Disordered" evidence="2">
    <location>
        <begin position="167"/>
        <end position="187"/>
    </location>
</feature>
<dbReference type="PANTHER" id="PTHR35038:SF8">
    <property type="entry name" value="C-TYPE POLYHEME CYTOCHROME OMCC"/>
    <property type="match status" value="1"/>
</dbReference>
<keyword evidence="5" id="KW-1185">Reference proteome</keyword>
<dbReference type="SUPFAM" id="SSF48695">
    <property type="entry name" value="Multiheme cytochromes"/>
    <property type="match status" value="1"/>
</dbReference>
<dbReference type="EMBL" id="NPDS01000006">
    <property type="protein sequence ID" value="PJZ56466.1"/>
    <property type="molecule type" value="Genomic_DNA"/>
</dbReference>
<dbReference type="InterPro" id="IPR036280">
    <property type="entry name" value="Multihaem_cyt_sf"/>
</dbReference>
<evidence type="ECO:0000259" key="3">
    <source>
        <dbReference type="Pfam" id="PF13435"/>
    </source>
</evidence>
<evidence type="ECO:0000313" key="4">
    <source>
        <dbReference type="EMBL" id="PJZ56466.1"/>
    </source>
</evidence>
<reference evidence="4 5" key="1">
    <citation type="submission" date="2017-07" db="EMBL/GenBank/DDBJ databases">
        <title>Leptospira spp. isolated from tropical soils.</title>
        <authorList>
            <person name="Thibeaux R."/>
            <person name="Iraola G."/>
            <person name="Ferres I."/>
            <person name="Bierque E."/>
            <person name="Girault D."/>
            <person name="Soupe-Gilbert M.-E."/>
            <person name="Picardeau M."/>
            <person name="Goarant C."/>
        </authorList>
    </citation>
    <scope>NUCLEOTIDE SEQUENCE [LARGE SCALE GENOMIC DNA]</scope>
    <source>
        <strain evidence="4 5">FH4-C-A1</strain>
    </source>
</reference>
<dbReference type="Pfam" id="PF13435">
    <property type="entry name" value="Cytochrome_C554"/>
    <property type="match status" value="1"/>
</dbReference>
<dbReference type="Gene3D" id="1.10.1130.10">
    <property type="entry name" value="Flavocytochrome C3, Chain A"/>
    <property type="match status" value="1"/>
</dbReference>
<dbReference type="PANTHER" id="PTHR35038">
    <property type="entry name" value="DISSIMILATORY SULFITE REDUCTASE SIRA"/>
    <property type="match status" value="1"/>
</dbReference>
<proteinExistence type="predicted"/>
<feature type="domain" description="Cytochrome c-552/4" evidence="3">
    <location>
        <begin position="76"/>
        <end position="162"/>
    </location>
</feature>
<organism evidence="4 5">
    <name type="scientific">Leptospira barantonii</name>
    <dbReference type="NCBI Taxonomy" id="2023184"/>
    <lineage>
        <taxon>Bacteria</taxon>
        <taxon>Pseudomonadati</taxon>
        <taxon>Spirochaetota</taxon>
        <taxon>Spirochaetia</taxon>
        <taxon>Leptospirales</taxon>
        <taxon>Leptospiraceae</taxon>
        <taxon>Leptospira</taxon>
    </lineage>
</organism>
<evidence type="ECO:0000256" key="1">
    <source>
        <dbReference type="ARBA" id="ARBA00022729"/>
    </source>
</evidence>
<dbReference type="InterPro" id="IPR051829">
    <property type="entry name" value="Multiheme_Cytochr_ET"/>
</dbReference>
<dbReference type="InterPro" id="IPR023155">
    <property type="entry name" value="Cyt_c-552/4"/>
</dbReference>
<evidence type="ECO:0000256" key="2">
    <source>
        <dbReference type="SAM" id="MobiDB-lite"/>
    </source>
</evidence>